<keyword evidence="5" id="KW-1185">Reference proteome</keyword>
<name>A0A2K8L2R2_9PROT</name>
<reference evidence="4 5" key="1">
    <citation type="submission" date="2016-12" db="EMBL/GenBank/DDBJ databases">
        <title>Isolation and genomic insights into novel planktonic Zetaproteobacteria from stratified waters of the Chesapeake Bay.</title>
        <authorList>
            <person name="McAllister S.M."/>
            <person name="Kato S."/>
            <person name="Chan C.S."/>
            <person name="Chiu B.K."/>
            <person name="Field E.K."/>
        </authorList>
    </citation>
    <scope>NUCLEOTIDE SEQUENCE [LARGE SCALE GENOMIC DNA]</scope>
    <source>
        <strain evidence="4 5">CP-8</strain>
    </source>
</reference>
<keyword evidence="1" id="KW-0560">Oxidoreductase</keyword>
<dbReference type="Pfam" id="PF04324">
    <property type="entry name" value="Fer2_BFD"/>
    <property type="match status" value="1"/>
</dbReference>
<protein>
    <submittedName>
        <fullName evidence="4">NADPH-dependent 2,4-dienoyl-CoA reductase, sulfur reductase</fullName>
    </submittedName>
</protein>
<dbReference type="Proteomes" id="UP000231637">
    <property type="component" value="Chromosome"/>
</dbReference>
<dbReference type="GO" id="GO:0016491">
    <property type="term" value="F:oxidoreductase activity"/>
    <property type="evidence" value="ECO:0007669"/>
    <property type="project" value="UniProtKB-KW"/>
</dbReference>
<dbReference type="AlphaFoldDB" id="A0A2K8L2R2"/>
<evidence type="ECO:0000259" key="3">
    <source>
        <dbReference type="Pfam" id="PF07992"/>
    </source>
</evidence>
<dbReference type="InterPro" id="IPR017224">
    <property type="entry name" value="Opine_Oxase_asu/HCN_bsu"/>
</dbReference>
<dbReference type="SUPFAM" id="SSF51905">
    <property type="entry name" value="FAD/NAD(P)-binding domain"/>
    <property type="match status" value="1"/>
</dbReference>
<dbReference type="PRINTS" id="PR00368">
    <property type="entry name" value="FADPNR"/>
</dbReference>
<dbReference type="CDD" id="cd19946">
    <property type="entry name" value="GlpA-like_Fer2_BFD-like"/>
    <property type="match status" value="1"/>
</dbReference>
<dbReference type="Pfam" id="PF07992">
    <property type="entry name" value="Pyr_redox_2"/>
    <property type="match status" value="1"/>
</dbReference>
<dbReference type="Gene3D" id="1.10.10.1100">
    <property type="entry name" value="BFD-like [2Fe-2S]-binding domain"/>
    <property type="match status" value="1"/>
</dbReference>
<dbReference type="RefSeq" id="WP_100265054.1">
    <property type="nucleotide sequence ID" value="NZ_CP018800.1"/>
</dbReference>
<dbReference type="PRINTS" id="PR00469">
    <property type="entry name" value="PNDRDTASEII"/>
</dbReference>
<dbReference type="KEGG" id="mfn:Ga0123462_0745"/>
<evidence type="ECO:0000313" key="5">
    <source>
        <dbReference type="Proteomes" id="UP000231637"/>
    </source>
</evidence>
<evidence type="ECO:0000256" key="1">
    <source>
        <dbReference type="ARBA" id="ARBA00023002"/>
    </source>
</evidence>
<sequence>MEHHELIVIGGGPAGLAAATAAAETGVQCLLLDEQGTPGGQIYRAVETIPEERARLLGPDYIYGRKLVDRFNASSATYLPGTSLWSLNSRREIGILRDGQASLMRADRIIIASGAMERPVPFPGWTLPGVMTAGAGQILLKSSGVVPKDGVVLAGVGPLLLLLGWQYLHAGVPIRGILDLSPYGNIWRSLPHLPGALMAHHYILKGLRYQMQLKMAGVKFYGGVSEFHAVGGDVLEAVEFTHRRGRKRIETELLLSHFGVIPDSHLSRCAGCEHYWDHSQLCWRPVTDEWDNSSIEGIAIVGDGSGIGGAVAARHAGRIAGFEAARALGYIDTKQRNEAAGKDQRWMHDDLRVRPFLEARFHPPAELLSGPPDETLVCRCEEVRAGEVRRAMHAGHRDANQVKFLTRCGMGPCQGRQCDNAVSQLVARELGDEKMISGGYRIRPPIRPLTIEQLAGLDVGDASQ</sequence>
<dbReference type="InterPro" id="IPR007419">
    <property type="entry name" value="BFD-like_2Fe2S-bd_dom"/>
</dbReference>
<dbReference type="InterPro" id="IPR036188">
    <property type="entry name" value="FAD/NAD-bd_sf"/>
</dbReference>
<evidence type="ECO:0000259" key="2">
    <source>
        <dbReference type="Pfam" id="PF04324"/>
    </source>
</evidence>
<proteinExistence type="predicted"/>
<dbReference type="PANTHER" id="PTHR42949">
    <property type="entry name" value="ANAEROBIC GLYCEROL-3-PHOSPHATE DEHYDROGENASE SUBUNIT B"/>
    <property type="match status" value="1"/>
</dbReference>
<evidence type="ECO:0000313" key="4">
    <source>
        <dbReference type="EMBL" id="ATX81615.1"/>
    </source>
</evidence>
<feature type="domain" description="BFD-like [2Fe-2S]-binding" evidence="2">
    <location>
        <begin position="376"/>
        <end position="427"/>
    </location>
</feature>
<dbReference type="PANTHER" id="PTHR42949:SF3">
    <property type="entry name" value="ANAEROBIC GLYCEROL-3-PHOSPHATE DEHYDROGENASE SUBUNIT B"/>
    <property type="match status" value="1"/>
</dbReference>
<dbReference type="InterPro" id="IPR041854">
    <property type="entry name" value="BFD-like_2Fe2S-bd_dom_sf"/>
</dbReference>
<organism evidence="4 5">
    <name type="scientific">Mariprofundus ferrinatatus</name>
    <dbReference type="NCBI Taxonomy" id="1921087"/>
    <lineage>
        <taxon>Bacteria</taxon>
        <taxon>Pseudomonadati</taxon>
        <taxon>Pseudomonadota</taxon>
        <taxon>Candidatius Mariprofundia</taxon>
        <taxon>Mariprofundales</taxon>
        <taxon>Mariprofundaceae</taxon>
        <taxon>Mariprofundus</taxon>
    </lineage>
</organism>
<gene>
    <name evidence="4" type="ORF">Ga0123462_0745</name>
</gene>
<dbReference type="OrthoDB" id="9801699at2"/>
<dbReference type="EMBL" id="CP018800">
    <property type="protein sequence ID" value="ATX81615.1"/>
    <property type="molecule type" value="Genomic_DNA"/>
</dbReference>
<accession>A0A2K8L2R2</accession>
<feature type="domain" description="FAD/NAD(P)-binding" evidence="3">
    <location>
        <begin position="5"/>
        <end position="125"/>
    </location>
</feature>
<dbReference type="PIRSF" id="PIRSF037495">
    <property type="entry name" value="Opine_OX_OoxA/HcnB"/>
    <property type="match status" value="1"/>
</dbReference>
<dbReference type="InterPro" id="IPR023753">
    <property type="entry name" value="FAD/NAD-binding_dom"/>
</dbReference>
<dbReference type="Gene3D" id="3.50.50.60">
    <property type="entry name" value="FAD/NAD(P)-binding domain"/>
    <property type="match status" value="1"/>
</dbReference>
<dbReference type="InterPro" id="IPR051691">
    <property type="entry name" value="Metab_Enz_Cyan_OpOx_G3PDH"/>
</dbReference>